<dbReference type="GO" id="GO:0031683">
    <property type="term" value="F:G-protein beta/gamma-subunit complex binding"/>
    <property type="evidence" value="ECO:0007669"/>
    <property type="project" value="InterPro"/>
</dbReference>
<dbReference type="SUPFAM" id="SSF52540">
    <property type="entry name" value="P-loop containing nucleoside triphosphate hydrolases"/>
    <property type="match status" value="1"/>
</dbReference>
<dbReference type="Gramene" id="TRITD3Bv1G282530.1">
    <property type="protein sequence ID" value="TRITD3Bv1G282530.1"/>
    <property type="gene ID" value="TRITD3Bv1G282530"/>
</dbReference>
<evidence type="ECO:0000313" key="8">
    <source>
        <dbReference type="Proteomes" id="UP000324705"/>
    </source>
</evidence>
<evidence type="ECO:0000256" key="5">
    <source>
        <dbReference type="PIRSR" id="PIRSR601019-1"/>
    </source>
</evidence>
<dbReference type="InterPro" id="IPR001019">
    <property type="entry name" value="Gprotein_alpha_su"/>
</dbReference>
<keyword evidence="4" id="KW-0807">Transducer</keyword>
<feature type="binding site" evidence="5">
    <location>
        <begin position="85"/>
        <end position="88"/>
    </location>
    <ligand>
        <name>GTP</name>
        <dbReference type="ChEBI" id="CHEBI:37565"/>
    </ligand>
</feature>
<evidence type="ECO:0000256" key="6">
    <source>
        <dbReference type="SAM" id="MobiDB-lite"/>
    </source>
</evidence>
<dbReference type="Proteomes" id="UP000324705">
    <property type="component" value="Chromosome 3B"/>
</dbReference>
<dbReference type="GO" id="GO:0003924">
    <property type="term" value="F:GTPase activity"/>
    <property type="evidence" value="ECO:0007669"/>
    <property type="project" value="InterPro"/>
</dbReference>
<dbReference type="EMBL" id="LT934116">
    <property type="protein sequence ID" value="VAH86677.1"/>
    <property type="molecule type" value="Genomic_DNA"/>
</dbReference>
<gene>
    <name evidence="7" type="ORF">TRITD_3Bv1G282530</name>
</gene>
<dbReference type="OMA" id="PNRMMET"/>
<reference evidence="7 8" key="1">
    <citation type="submission" date="2017-09" db="EMBL/GenBank/DDBJ databases">
        <authorList>
            <consortium name="International Durum Wheat Genome Sequencing Consortium (IDWGSC)"/>
            <person name="Milanesi L."/>
        </authorList>
    </citation>
    <scope>NUCLEOTIDE SEQUENCE [LARGE SCALE GENOMIC DNA]</scope>
    <source>
        <strain evidence="8">cv. Svevo</strain>
    </source>
</reference>
<dbReference type="PROSITE" id="PS51882">
    <property type="entry name" value="G_ALPHA"/>
    <property type="match status" value="1"/>
</dbReference>
<evidence type="ECO:0000256" key="4">
    <source>
        <dbReference type="ARBA" id="ARBA00023224"/>
    </source>
</evidence>
<dbReference type="Pfam" id="PF00503">
    <property type="entry name" value="G-alpha"/>
    <property type="match status" value="1"/>
</dbReference>
<dbReference type="GO" id="GO:0007188">
    <property type="term" value="P:adenylate cyclase-modulating G protein-coupled receptor signaling pathway"/>
    <property type="evidence" value="ECO:0007669"/>
    <property type="project" value="TreeGrafter"/>
</dbReference>
<evidence type="ECO:0000256" key="3">
    <source>
        <dbReference type="ARBA" id="ARBA00023134"/>
    </source>
</evidence>
<keyword evidence="3 5" id="KW-0342">GTP-binding</keyword>
<dbReference type="GO" id="GO:0046872">
    <property type="term" value="F:metal ion binding"/>
    <property type="evidence" value="ECO:0007669"/>
    <property type="project" value="UniProtKB-KW"/>
</dbReference>
<feature type="region of interest" description="Disordered" evidence="6">
    <location>
        <begin position="1"/>
        <end position="39"/>
    </location>
</feature>
<feature type="compositionally biased region" description="Low complexity" evidence="6">
    <location>
        <begin position="10"/>
        <end position="27"/>
    </location>
</feature>
<proteinExistence type="predicted"/>
<dbReference type="PANTHER" id="PTHR10218:SF302">
    <property type="entry name" value="GUANINE NUCLEOTIDE-BINDING PROTEIN ALPHA-5 SUBUNIT"/>
    <property type="match status" value="1"/>
</dbReference>
<sequence>MATPQRLLRSPEPSTACSPTSTPSFAPRSPRHCAPHHHGNDATVRYNQLLFEDKTPNRMMETKELFDWVLRQRCLEKTSFMLFLNKFDIFERKIQKVPLTMCEWFKDYEPIAPGKGMWNMPTSECLHPCHCYHIRNLFVKKFVEVYFKSSKHDRVDRVFKIYKMMALDRKLLKKTFRLIDESMRRSKEGNGSVIDHSVLKFEWNFSH</sequence>
<organism evidence="7 8">
    <name type="scientific">Triticum turgidum subsp. durum</name>
    <name type="common">Durum wheat</name>
    <name type="synonym">Triticum durum</name>
    <dbReference type="NCBI Taxonomy" id="4567"/>
    <lineage>
        <taxon>Eukaryota</taxon>
        <taxon>Viridiplantae</taxon>
        <taxon>Streptophyta</taxon>
        <taxon>Embryophyta</taxon>
        <taxon>Tracheophyta</taxon>
        <taxon>Spermatophyta</taxon>
        <taxon>Magnoliopsida</taxon>
        <taxon>Liliopsida</taxon>
        <taxon>Poales</taxon>
        <taxon>Poaceae</taxon>
        <taxon>BOP clade</taxon>
        <taxon>Pooideae</taxon>
        <taxon>Triticodae</taxon>
        <taxon>Triticeae</taxon>
        <taxon>Triticinae</taxon>
        <taxon>Triticum</taxon>
    </lineage>
</organism>
<dbReference type="Gene3D" id="3.40.50.300">
    <property type="entry name" value="P-loop containing nucleotide triphosphate hydrolases"/>
    <property type="match status" value="1"/>
</dbReference>
<name>A0A9R1SAP6_TRITD</name>
<protein>
    <recommendedName>
        <fullName evidence="9">G protein alpha subunit</fullName>
    </recommendedName>
</protein>
<evidence type="ECO:0000256" key="2">
    <source>
        <dbReference type="ARBA" id="ARBA00022741"/>
    </source>
</evidence>
<dbReference type="InterPro" id="IPR027417">
    <property type="entry name" value="P-loop_NTPase"/>
</dbReference>
<keyword evidence="2 5" id="KW-0547">Nucleotide-binding</keyword>
<evidence type="ECO:0000313" key="7">
    <source>
        <dbReference type="EMBL" id="VAH86677.1"/>
    </source>
</evidence>
<dbReference type="AlphaFoldDB" id="A0A9R1SAP6"/>
<evidence type="ECO:0008006" key="9">
    <source>
        <dbReference type="Google" id="ProtNLM"/>
    </source>
</evidence>
<dbReference type="GO" id="GO:0005525">
    <property type="term" value="F:GTP binding"/>
    <property type="evidence" value="ECO:0007669"/>
    <property type="project" value="UniProtKB-KW"/>
</dbReference>
<keyword evidence="8" id="KW-1185">Reference proteome</keyword>
<dbReference type="GO" id="GO:0001664">
    <property type="term" value="F:G protein-coupled receptor binding"/>
    <property type="evidence" value="ECO:0007669"/>
    <property type="project" value="TreeGrafter"/>
</dbReference>
<dbReference type="PANTHER" id="PTHR10218">
    <property type="entry name" value="GTP-BINDING PROTEIN ALPHA SUBUNIT"/>
    <property type="match status" value="1"/>
</dbReference>
<evidence type="ECO:0000256" key="1">
    <source>
        <dbReference type="ARBA" id="ARBA00022723"/>
    </source>
</evidence>
<dbReference type="SMART" id="SM00275">
    <property type="entry name" value="G_alpha"/>
    <property type="match status" value="1"/>
</dbReference>
<keyword evidence="1" id="KW-0479">Metal-binding</keyword>
<dbReference type="GO" id="GO:0005834">
    <property type="term" value="C:heterotrimeric G-protein complex"/>
    <property type="evidence" value="ECO:0007669"/>
    <property type="project" value="TreeGrafter"/>
</dbReference>
<dbReference type="GO" id="GO:0005737">
    <property type="term" value="C:cytoplasm"/>
    <property type="evidence" value="ECO:0007669"/>
    <property type="project" value="TreeGrafter"/>
</dbReference>
<accession>A0A9R1SAP6</accession>